<feature type="region of interest" description="Disordered" evidence="2">
    <location>
        <begin position="946"/>
        <end position="997"/>
    </location>
</feature>
<dbReference type="EMBL" id="JANBPK010000862">
    <property type="protein sequence ID" value="KAJ2929664.1"/>
    <property type="molecule type" value="Genomic_DNA"/>
</dbReference>
<feature type="compositionally biased region" description="Basic and acidic residues" evidence="2">
    <location>
        <begin position="440"/>
        <end position="459"/>
    </location>
</feature>
<feature type="compositionally biased region" description="Acidic residues" evidence="2">
    <location>
        <begin position="975"/>
        <end position="997"/>
    </location>
</feature>
<evidence type="ECO:0000256" key="2">
    <source>
        <dbReference type="SAM" id="MobiDB-lite"/>
    </source>
</evidence>
<reference evidence="3" key="1">
    <citation type="submission" date="2022-06" db="EMBL/GenBank/DDBJ databases">
        <title>Genome Sequence of Candolleomyces eurysporus.</title>
        <authorList>
            <person name="Buettner E."/>
        </authorList>
    </citation>
    <scope>NUCLEOTIDE SEQUENCE</scope>
    <source>
        <strain evidence="3">VTCC 930004</strain>
    </source>
</reference>
<evidence type="ECO:0000313" key="3">
    <source>
        <dbReference type="EMBL" id="KAJ2929664.1"/>
    </source>
</evidence>
<feature type="coiled-coil region" evidence="1">
    <location>
        <begin position="594"/>
        <end position="621"/>
    </location>
</feature>
<feature type="compositionally biased region" description="Polar residues" evidence="2">
    <location>
        <begin position="460"/>
        <end position="484"/>
    </location>
</feature>
<feature type="compositionally biased region" description="Low complexity" evidence="2">
    <location>
        <begin position="505"/>
        <end position="516"/>
    </location>
</feature>
<feature type="region of interest" description="Disordered" evidence="2">
    <location>
        <begin position="496"/>
        <end position="523"/>
    </location>
</feature>
<comment type="caution">
    <text evidence="3">The sequence shown here is derived from an EMBL/GenBank/DDBJ whole genome shotgun (WGS) entry which is preliminary data.</text>
</comment>
<dbReference type="InterPro" id="IPR041078">
    <property type="entry name" value="Plavaka"/>
</dbReference>
<keyword evidence="1" id="KW-0175">Coiled coil</keyword>
<feature type="region of interest" description="Disordered" evidence="2">
    <location>
        <begin position="365"/>
        <end position="394"/>
    </location>
</feature>
<dbReference type="AlphaFoldDB" id="A0A9W8MID1"/>
<dbReference type="OrthoDB" id="2687259at2759"/>
<organism evidence="3 4">
    <name type="scientific">Candolleomyces eurysporus</name>
    <dbReference type="NCBI Taxonomy" id="2828524"/>
    <lineage>
        <taxon>Eukaryota</taxon>
        <taxon>Fungi</taxon>
        <taxon>Dikarya</taxon>
        <taxon>Basidiomycota</taxon>
        <taxon>Agaricomycotina</taxon>
        <taxon>Agaricomycetes</taxon>
        <taxon>Agaricomycetidae</taxon>
        <taxon>Agaricales</taxon>
        <taxon>Agaricineae</taxon>
        <taxon>Psathyrellaceae</taxon>
        <taxon>Candolleomyces</taxon>
    </lineage>
</organism>
<name>A0A9W8MID1_9AGAR</name>
<dbReference type="Pfam" id="PF18759">
    <property type="entry name" value="Plavaka"/>
    <property type="match status" value="1"/>
</dbReference>
<gene>
    <name evidence="3" type="ORF">H1R20_g7412</name>
</gene>
<proteinExistence type="predicted"/>
<feature type="non-terminal residue" evidence="3">
    <location>
        <position position="1"/>
    </location>
</feature>
<evidence type="ECO:0000313" key="4">
    <source>
        <dbReference type="Proteomes" id="UP001140091"/>
    </source>
</evidence>
<feature type="region of interest" description="Disordered" evidence="2">
    <location>
        <begin position="422"/>
        <end position="484"/>
    </location>
</feature>
<accession>A0A9W8MID1</accession>
<feature type="region of interest" description="Disordered" evidence="2">
    <location>
        <begin position="892"/>
        <end position="919"/>
    </location>
</feature>
<protein>
    <submittedName>
        <fullName evidence="3">Uncharacterized protein</fullName>
    </submittedName>
</protein>
<keyword evidence="4" id="KW-1185">Reference proteome</keyword>
<feature type="compositionally biased region" description="Low complexity" evidence="2">
    <location>
        <begin position="950"/>
        <end position="964"/>
    </location>
</feature>
<sequence length="997" mass="112801">MFFSNESKYRRCKPSSNLCHIVAFFDKLSPDFKDYVTKKTGGRIPPKSFMSHCKNEMFHAQWQILLDDELLEAIRHGIVIMCQDGIERRFYIRIFTYSADYPEKVLIATIRSNGGCPCPRCLITKDKLDQLGTEADRTFCENYARRDDASRQSTVEEARIKVFNDGAAISGTHVERLLKPESLQPVMNAFSVRLKSTNFDIFSALVVDLMHEFEIGVWKSLFIHLVRILEASSKHEVLVHELDRRYRLVPRFGTSVRRFSENVSEFKRKAARDYEQLLQCAIPVFDGLVPHEEHSREILLILLSCAKWHALAKLRLHTDATLDLLDEATIKLGNSFRQFIANVCSQIQTKELAIEVAKRVKREQKKAASKAKLAKDKATADESGPSTAPPAHCALPSTSAILEAPYSANPLPSLPEPARVIKANKSRSGRSAVLSGSWRKSKETKGKLRTSNRDVDQAERTSITQPSSATFTAASDTISPSGLLESNQEMPVVPMVPEASSSQPSESGNQQGSSKGKSVDSKSKPKLVALNIQTPKFHFLGDYVKTIRTFGTCDSFTTEVGELMHRLPKKWYRRSSKKKICEEVVRHERKAAHIRAIRTQINASKETKKQIEEQRRAARKADIHHHIGINENYPISLLGLSSIGEPQPSNVEADPLGKTFLSDLRDHLLPRMASNLRARYQGQETHGTIPSLDPLYLAFKDHRIFSHKIMRLKYTTYDVRRDEDVIHVNSDVCNIMIPNPQYGKDALAHHPYLYARVLGIYHAHVYYVGEAVSGVRDYTPIRMEFLRVRWYSSSTNPTNHLDSTSASLPELDTVVFPSITSPDAISFIDPNVVLRASHIIPRFCKGRVYKDGRGKSEMAGDGFDWKEYYINRFVDRDMFMRYQINLGVGHWTKGQSSHHQHPSLKKPSEPVLPVLPPPQNISFGQEAIYAESSRAEELDIEKGLLTESLNPNDKQGNNNDNNGDSDSDSDRNTDTEEEGRNDEVHELDEDEIEMHGY</sequence>
<dbReference type="Proteomes" id="UP001140091">
    <property type="component" value="Unassembled WGS sequence"/>
</dbReference>
<evidence type="ECO:0000256" key="1">
    <source>
        <dbReference type="SAM" id="Coils"/>
    </source>
</evidence>